<evidence type="ECO:0000256" key="5">
    <source>
        <dbReference type="ARBA" id="ARBA00023157"/>
    </source>
</evidence>
<keyword evidence="10" id="KW-1185">Reference proteome</keyword>
<comment type="caution">
    <text evidence="9">The sequence shown here is derived from an EMBL/GenBank/DDBJ whole genome shotgun (WGS) entry which is preliminary data.</text>
</comment>
<comment type="similarity">
    <text evidence="2 7">Belongs to the glutaredoxin family.</text>
</comment>
<dbReference type="InterPro" id="IPR036249">
    <property type="entry name" value="Thioredoxin-like_sf"/>
</dbReference>
<dbReference type="InterPro" id="IPR011900">
    <property type="entry name" value="GRX_bact"/>
</dbReference>
<dbReference type="AlphaFoldDB" id="A0A2H6LQV9"/>
<reference evidence="10" key="1">
    <citation type="journal article" date="2018" name="Genome Announc.">
        <title>Draft Genome Sequence of the Nitrogen-Fixing and Hormogonia-Inducing Cyanobacterium Nostoc cycadae Strain WK-1, Isolated from the Coralloid Roots of Cycas revoluta.</title>
        <authorList>
            <person name="Kanesaki Y."/>
            <person name="Hirose M."/>
            <person name="Hirose Y."/>
            <person name="Fujisawa T."/>
            <person name="Nakamura Y."/>
            <person name="Watanabe S."/>
            <person name="Matsunaga S."/>
            <person name="Uchida H."/>
            <person name="Murakami A."/>
        </authorList>
    </citation>
    <scope>NUCLEOTIDE SEQUENCE [LARGE SCALE GENOMIC DNA]</scope>
    <source>
        <strain evidence="10">WK-1</strain>
    </source>
</reference>
<accession>A0A2H6LQV9</accession>
<dbReference type="PRINTS" id="PR00160">
    <property type="entry name" value="GLUTAREDOXIN"/>
</dbReference>
<evidence type="ECO:0000256" key="4">
    <source>
        <dbReference type="ARBA" id="ARBA00022982"/>
    </source>
</evidence>
<evidence type="ECO:0000313" key="10">
    <source>
        <dbReference type="Proteomes" id="UP000236527"/>
    </source>
</evidence>
<evidence type="ECO:0000259" key="8">
    <source>
        <dbReference type="Pfam" id="PF00462"/>
    </source>
</evidence>
<dbReference type="GO" id="GO:0015038">
    <property type="term" value="F:glutathione disulfide oxidoreductase activity"/>
    <property type="evidence" value="ECO:0007669"/>
    <property type="project" value="UniProtKB-UniRule"/>
</dbReference>
<dbReference type="RefSeq" id="WP_103126959.1">
    <property type="nucleotide sequence ID" value="NZ_DF978453.1"/>
</dbReference>
<dbReference type="PROSITE" id="PS00195">
    <property type="entry name" value="GLUTAREDOXIN_1"/>
    <property type="match status" value="1"/>
</dbReference>
<dbReference type="CDD" id="cd03418">
    <property type="entry name" value="GRX_GRXb_1_3_like"/>
    <property type="match status" value="1"/>
</dbReference>
<dbReference type="GO" id="GO:0034599">
    <property type="term" value="P:cellular response to oxidative stress"/>
    <property type="evidence" value="ECO:0007669"/>
    <property type="project" value="TreeGrafter"/>
</dbReference>
<evidence type="ECO:0000256" key="7">
    <source>
        <dbReference type="RuleBase" id="RU364065"/>
    </source>
</evidence>
<dbReference type="GO" id="GO:0045454">
    <property type="term" value="P:cell redox homeostasis"/>
    <property type="evidence" value="ECO:0007669"/>
    <property type="project" value="InterPro"/>
</dbReference>
<evidence type="ECO:0000256" key="6">
    <source>
        <dbReference type="ARBA" id="ARBA00023284"/>
    </source>
</evidence>
<proteinExistence type="inferred from homology"/>
<dbReference type="GO" id="GO:0005737">
    <property type="term" value="C:cytoplasm"/>
    <property type="evidence" value="ECO:0007669"/>
    <property type="project" value="TreeGrafter"/>
</dbReference>
<keyword evidence="7" id="KW-0963">Cytoplasm</keyword>
<evidence type="ECO:0000256" key="1">
    <source>
        <dbReference type="ARBA" id="ARBA00002549"/>
    </source>
</evidence>
<dbReference type="Proteomes" id="UP000236527">
    <property type="component" value="Unassembled WGS sequence"/>
</dbReference>
<keyword evidence="4 7" id="KW-0249">Electron transport</keyword>
<feature type="domain" description="Glutaredoxin" evidence="8">
    <location>
        <begin position="5"/>
        <end position="65"/>
    </location>
</feature>
<dbReference type="SUPFAM" id="SSF52833">
    <property type="entry name" value="Thioredoxin-like"/>
    <property type="match status" value="1"/>
</dbReference>
<dbReference type="InterPro" id="IPR011767">
    <property type="entry name" value="GLR_AS"/>
</dbReference>
<dbReference type="EMBL" id="BDGE01000112">
    <property type="protein sequence ID" value="GBE95607.1"/>
    <property type="molecule type" value="Genomic_DNA"/>
</dbReference>
<evidence type="ECO:0000256" key="3">
    <source>
        <dbReference type="ARBA" id="ARBA00022448"/>
    </source>
</evidence>
<dbReference type="PROSITE" id="PS51354">
    <property type="entry name" value="GLUTAREDOXIN_2"/>
    <property type="match status" value="1"/>
</dbReference>
<name>A0A2H6LQV9_9NOSO</name>
<evidence type="ECO:0000256" key="2">
    <source>
        <dbReference type="ARBA" id="ARBA00007787"/>
    </source>
</evidence>
<organism evidence="9 10">
    <name type="scientific">Nostoc cycadae WK-1</name>
    <dbReference type="NCBI Taxonomy" id="1861711"/>
    <lineage>
        <taxon>Bacteria</taxon>
        <taxon>Bacillati</taxon>
        <taxon>Cyanobacteriota</taxon>
        <taxon>Cyanophyceae</taxon>
        <taxon>Nostocales</taxon>
        <taxon>Nostocaceae</taxon>
        <taxon>Nostoc</taxon>
    </lineage>
</organism>
<dbReference type="InterPro" id="IPR014025">
    <property type="entry name" value="Glutaredoxin_subgr"/>
</dbReference>
<dbReference type="FunFam" id="3.40.30.10:FF:000018">
    <property type="entry name" value="Glutaredoxin"/>
    <property type="match status" value="1"/>
</dbReference>
<dbReference type="Gene3D" id="3.40.30.10">
    <property type="entry name" value="Glutaredoxin"/>
    <property type="match status" value="1"/>
</dbReference>
<dbReference type="PANTHER" id="PTHR45694:SF18">
    <property type="entry name" value="GLUTAREDOXIN-1-RELATED"/>
    <property type="match status" value="1"/>
</dbReference>
<evidence type="ECO:0000313" key="9">
    <source>
        <dbReference type="EMBL" id="GBE95607.1"/>
    </source>
</evidence>
<dbReference type="InterPro" id="IPR002109">
    <property type="entry name" value="Glutaredoxin"/>
</dbReference>
<keyword evidence="6 7" id="KW-0676">Redox-active center</keyword>
<protein>
    <recommendedName>
        <fullName evidence="7">Glutaredoxin</fullName>
    </recommendedName>
</protein>
<dbReference type="NCBIfam" id="TIGR02181">
    <property type="entry name" value="GRX_bact"/>
    <property type="match status" value="1"/>
</dbReference>
<comment type="function">
    <text evidence="1 7">Has a glutathione-disulfide oxidoreductase activity in the presence of NADPH and glutathione reductase. Reduces low molecular weight disulfides and proteins.</text>
</comment>
<keyword evidence="5" id="KW-1015">Disulfide bond</keyword>
<dbReference type="PANTHER" id="PTHR45694">
    <property type="entry name" value="GLUTAREDOXIN 2"/>
    <property type="match status" value="1"/>
</dbReference>
<sequence length="90" mass="10076">MAANVEIYTWRTCPFCIRAKSLLTSKGVEFTEYSIDGDEDARHKMAQRANGKRSVPQIFINDHHIGGCDDIHALDRQGKLDELLAGDSNI</sequence>
<gene>
    <name evidence="9" type="ORF">NCWK1_5395</name>
</gene>
<keyword evidence="3 7" id="KW-0813">Transport</keyword>
<dbReference type="Pfam" id="PF00462">
    <property type="entry name" value="Glutaredoxin"/>
    <property type="match status" value="1"/>
</dbReference>